<dbReference type="GO" id="GO:0046872">
    <property type="term" value="F:metal ion binding"/>
    <property type="evidence" value="ECO:0007669"/>
    <property type="project" value="UniProtKB-UniRule"/>
</dbReference>
<feature type="binding site" evidence="6">
    <location>
        <begin position="146"/>
        <end position="147"/>
    </location>
    <ligand>
        <name>NAD(+)</name>
        <dbReference type="ChEBI" id="CHEBI:57540"/>
    </ligand>
</feature>
<keyword evidence="2 6" id="KW-0418">Kinase</keyword>
<evidence type="ECO:0000256" key="6">
    <source>
        <dbReference type="HAMAP-Rule" id="MF_00361"/>
    </source>
</evidence>
<evidence type="ECO:0000313" key="8">
    <source>
        <dbReference type="Proteomes" id="UP000027341"/>
    </source>
</evidence>
<dbReference type="InterPro" id="IPR017438">
    <property type="entry name" value="ATP-NAD_kinase_N"/>
</dbReference>
<dbReference type="HAMAP" id="MF_00361">
    <property type="entry name" value="NAD_kinase"/>
    <property type="match status" value="1"/>
</dbReference>
<dbReference type="NCBIfam" id="NF002306">
    <property type="entry name" value="PRK01231.1"/>
    <property type="match status" value="1"/>
</dbReference>
<keyword evidence="6" id="KW-0067">ATP-binding</keyword>
<evidence type="ECO:0000256" key="1">
    <source>
        <dbReference type="ARBA" id="ARBA00022679"/>
    </source>
</evidence>
<dbReference type="Proteomes" id="UP000027341">
    <property type="component" value="Unassembled WGS sequence"/>
</dbReference>
<evidence type="ECO:0000313" key="7">
    <source>
        <dbReference type="EMBL" id="KDN95624.1"/>
    </source>
</evidence>
<comment type="function">
    <text evidence="6">Involved in the regulation of the intracellular balance of NAD and NADP, and is a key enzyme in the biosynthesis of NADP. Catalyzes specifically the phosphorylation on 2'-hydroxyl of the adenosine moiety of NAD to yield NADP.</text>
</comment>
<protein>
    <recommendedName>
        <fullName evidence="6">NAD kinase</fullName>
        <ecNumber evidence="6">2.7.1.23</ecNumber>
    </recommendedName>
    <alternativeName>
        <fullName evidence="6">ATP-dependent NAD kinase</fullName>
    </alternativeName>
</protein>
<feature type="active site" description="Proton acceptor" evidence="6">
    <location>
        <position position="72"/>
    </location>
</feature>
<gene>
    <name evidence="6" type="primary">nadK</name>
    <name evidence="7" type="ORF">EI16_04810</name>
</gene>
<accession>A0A066ZTL9</accession>
<feature type="binding site" evidence="6">
    <location>
        <begin position="187"/>
        <end position="192"/>
    </location>
    <ligand>
        <name>NAD(+)</name>
        <dbReference type="ChEBI" id="CHEBI:57540"/>
    </ligand>
</feature>
<keyword evidence="3 6" id="KW-0521">NADP</keyword>
<feature type="binding site" evidence="6">
    <location>
        <position position="176"/>
    </location>
    <ligand>
        <name>NAD(+)</name>
        <dbReference type="ChEBI" id="CHEBI:57540"/>
    </ligand>
</feature>
<evidence type="ECO:0000256" key="4">
    <source>
        <dbReference type="ARBA" id="ARBA00023027"/>
    </source>
</evidence>
<dbReference type="EC" id="2.7.1.23" evidence="6"/>
<dbReference type="Gene3D" id="3.40.50.10330">
    <property type="entry name" value="Probable inorganic polyphosphate/atp-NAD kinase, domain 1"/>
    <property type="match status" value="1"/>
</dbReference>
<keyword evidence="6" id="KW-0547">Nucleotide-binding</keyword>
<evidence type="ECO:0000256" key="3">
    <source>
        <dbReference type="ARBA" id="ARBA00022857"/>
    </source>
</evidence>
<comment type="catalytic activity">
    <reaction evidence="5 6">
        <text>NAD(+) + ATP = ADP + NADP(+) + H(+)</text>
        <dbReference type="Rhea" id="RHEA:18629"/>
        <dbReference type="ChEBI" id="CHEBI:15378"/>
        <dbReference type="ChEBI" id="CHEBI:30616"/>
        <dbReference type="ChEBI" id="CHEBI:57540"/>
        <dbReference type="ChEBI" id="CHEBI:58349"/>
        <dbReference type="ChEBI" id="CHEBI:456216"/>
        <dbReference type="EC" id="2.7.1.23"/>
    </reaction>
</comment>
<dbReference type="GO" id="GO:0019674">
    <property type="term" value="P:NAD+ metabolic process"/>
    <property type="evidence" value="ECO:0007669"/>
    <property type="project" value="InterPro"/>
</dbReference>
<comment type="similarity">
    <text evidence="6">Belongs to the NAD kinase family.</text>
</comment>
<comment type="cofactor">
    <cofactor evidence="6">
        <name>a divalent metal cation</name>
        <dbReference type="ChEBI" id="CHEBI:60240"/>
    </cofactor>
</comment>
<dbReference type="InterPro" id="IPR002504">
    <property type="entry name" value="NADK"/>
</dbReference>
<reference evidence="7 8" key="1">
    <citation type="submission" date="2014-04" db="EMBL/GenBank/DDBJ databases">
        <title>Draft genome sequence of Hydrogenovibrio marinus MH-110, a model organism for aerobic H2 metabolism.</title>
        <authorList>
            <person name="Cha H.J."/>
            <person name="Jo B.H."/>
            <person name="Hwang B.H."/>
        </authorList>
    </citation>
    <scope>NUCLEOTIDE SEQUENCE [LARGE SCALE GENOMIC DNA]</scope>
    <source>
        <strain evidence="7 8">MH-110</strain>
    </source>
</reference>
<dbReference type="STRING" id="28885.EI16_04810"/>
<feature type="binding site" evidence="6">
    <location>
        <position position="247"/>
    </location>
    <ligand>
        <name>NAD(+)</name>
        <dbReference type="ChEBI" id="CHEBI:57540"/>
    </ligand>
</feature>
<keyword evidence="4 6" id="KW-0520">NAD</keyword>
<evidence type="ECO:0000256" key="5">
    <source>
        <dbReference type="ARBA" id="ARBA00047925"/>
    </source>
</evidence>
<comment type="subcellular location">
    <subcellularLocation>
        <location evidence="6">Cytoplasm</location>
    </subcellularLocation>
</comment>
<dbReference type="GO" id="GO:0006741">
    <property type="term" value="P:NADP+ biosynthetic process"/>
    <property type="evidence" value="ECO:0007669"/>
    <property type="project" value="UniProtKB-UniRule"/>
</dbReference>
<dbReference type="GO" id="GO:0003951">
    <property type="term" value="F:NAD+ kinase activity"/>
    <property type="evidence" value="ECO:0007669"/>
    <property type="project" value="UniProtKB-UniRule"/>
</dbReference>
<sequence>MFNKIGIFGKYNGIQSWELIDKLILYFQEKEKRVILDAHSCKDFPVERYGIEKLQREDMLKEIDFAVVVGGDGTFLDVARTIVDFEVPILGINLGRLGFLTDVSPDWMIYTLNEVLADDYKCEERIMLHVQIHLDGKLLFEEVAFNDVVLHKNDSPRMVEFETFIDDRFFSSQRSDGLIISTPTGSTAYSLSAGGPIVDPGLDVMTLVSINPHTMSHRPVVVGGNSRIRIKPHDNCNGTASIICDGQVSFLIGAKHETIVTRHPKFIKMVHPKDHDHYELLRAKLNWGQKL</sequence>
<dbReference type="Pfam" id="PF01513">
    <property type="entry name" value="NAD_kinase"/>
    <property type="match status" value="1"/>
</dbReference>
<feature type="binding site" evidence="6">
    <location>
        <position position="157"/>
    </location>
    <ligand>
        <name>NAD(+)</name>
        <dbReference type="ChEBI" id="CHEBI:57540"/>
    </ligand>
</feature>
<comment type="caution">
    <text evidence="6">Lacks conserved residue(s) required for the propagation of feature annotation.</text>
</comment>
<dbReference type="Gene3D" id="2.60.200.30">
    <property type="entry name" value="Probable inorganic polyphosphate/atp-NAD kinase, domain 2"/>
    <property type="match status" value="1"/>
</dbReference>
<dbReference type="AlphaFoldDB" id="A0A066ZTL9"/>
<name>A0A066ZTL9_HYDMR</name>
<dbReference type="InterPro" id="IPR016064">
    <property type="entry name" value="NAD/diacylglycerol_kinase_sf"/>
</dbReference>
<proteinExistence type="inferred from homology"/>
<dbReference type="InterPro" id="IPR017437">
    <property type="entry name" value="ATP-NAD_kinase_PpnK-typ_C"/>
</dbReference>
<organism evidence="7 8">
    <name type="scientific">Hydrogenovibrio marinus</name>
    <dbReference type="NCBI Taxonomy" id="28885"/>
    <lineage>
        <taxon>Bacteria</taxon>
        <taxon>Pseudomonadati</taxon>
        <taxon>Pseudomonadota</taxon>
        <taxon>Gammaproteobacteria</taxon>
        <taxon>Thiotrichales</taxon>
        <taxon>Piscirickettsiaceae</taxon>
        <taxon>Hydrogenovibrio</taxon>
    </lineage>
</organism>
<dbReference type="PANTHER" id="PTHR20275:SF0">
    <property type="entry name" value="NAD KINASE"/>
    <property type="match status" value="1"/>
</dbReference>
<keyword evidence="8" id="KW-1185">Reference proteome</keyword>
<dbReference type="PANTHER" id="PTHR20275">
    <property type="entry name" value="NAD KINASE"/>
    <property type="match status" value="1"/>
</dbReference>
<dbReference type="GO" id="GO:0005737">
    <property type="term" value="C:cytoplasm"/>
    <property type="evidence" value="ECO:0007669"/>
    <property type="project" value="UniProtKB-SubCell"/>
</dbReference>
<feature type="binding site" evidence="6">
    <location>
        <begin position="72"/>
        <end position="73"/>
    </location>
    <ligand>
        <name>NAD(+)</name>
        <dbReference type="ChEBI" id="CHEBI:57540"/>
    </ligand>
</feature>
<dbReference type="GO" id="GO:0051287">
    <property type="term" value="F:NAD binding"/>
    <property type="evidence" value="ECO:0007669"/>
    <property type="project" value="UniProtKB-ARBA"/>
</dbReference>
<comment type="caution">
    <text evidence="7">The sequence shown here is derived from an EMBL/GenBank/DDBJ whole genome shotgun (WGS) entry which is preliminary data.</text>
</comment>
<keyword evidence="6" id="KW-0963">Cytoplasm</keyword>
<dbReference type="Pfam" id="PF20143">
    <property type="entry name" value="NAD_kinase_C"/>
    <property type="match status" value="1"/>
</dbReference>
<dbReference type="EMBL" id="JMIU01000001">
    <property type="protein sequence ID" value="KDN95624.1"/>
    <property type="molecule type" value="Genomic_DNA"/>
</dbReference>
<dbReference type="RefSeq" id="WP_029910076.1">
    <property type="nucleotide sequence ID" value="NZ_AP020335.1"/>
</dbReference>
<dbReference type="GO" id="GO:0005524">
    <property type="term" value="F:ATP binding"/>
    <property type="evidence" value="ECO:0007669"/>
    <property type="project" value="UniProtKB-KW"/>
</dbReference>
<feature type="binding site" evidence="6">
    <location>
        <position position="174"/>
    </location>
    <ligand>
        <name>NAD(+)</name>
        <dbReference type="ChEBI" id="CHEBI:57540"/>
    </ligand>
</feature>
<dbReference type="SUPFAM" id="SSF111331">
    <property type="entry name" value="NAD kinase/diacylglycerol kinase-like"/>
    <property type="match status" value="1"/>
</dbReference>
<evidence type="ECO:0000256" key="2">
    <source>
        <dbReference type="ARBA" id="ARBA00022777"/>
    </source>
</evidence>
<keyword evidence="1 6" id="KW-0808">Transferase</keyword>